<sequence>MRYPNLIRTNSNRPSRAQMNPRIAHLDYRSPSPDVHRSRSRRTRAEPGFGEENMAPPPYTEYAEIHQHPLRERANPMRHHMNMLPEPVMLDANAYLEEALQYQEEEQMVREEVNEVTRRAMGPRRQPYYSIGNPVFQGFMDVPPAHSGIESGASTNPRNQRLLENSQHQRQIHDNPDIPAEEQDAEFQGAILESFQGQRQDVGFQRAILESCNLQQNSNRSSSRADVAIGRSPSSSPHRGIGLQRGYLDSGNSQHNAVERSLTLSRPQNITETVMDDEVQIQQAIQNSLNTVANERTRQRLIWPENEATPHESRIPMNNSPALENHAGYPRGGSDGATRVDENPREPIELEENSSRSQSRLRLALHETTPSSTERFEDVGSRILDVTESPRQTFEQNDDRSRSHSHPRVVRQEQTETASDHFRDVGLRMSEVTVDQLEDNPWSGQISERQVSPTRTHDDRVPRVTERAVAPRGMGIEEYADFVRQAELLHLQGSPRLRDGRSRTHHDDIPREYVREYQERPPSRSQDHPQIRQDSHHWARGRTQYQHELESAHRQLPHSYDSYYESTAPARSSGRDVEGYLYHRGHMTPSALQQREMGSQNGSSVSRSRSSSRVRFADPEVTAEYPPGMPDPDHQYRHEAGSRERQYDREQSRGPPLRMGDFRYVEHPRTSSPVRSDGGQGRYASRESPNVPAGRDVYMTGYPDQGRRMPGASPQTSRPTGSENAYEEEFDERKLRLRLDAERR</sequence>
<feature type="compositionally biased region" description="Basic and acidic residues" evidence="1">
    <location>
        <begin position="496"/>
        <end position="537"/>
    </location>
</feature>
<comment type="caution">
    <text evidence="2">The sequence shown here is derived from an EMBL/GenBank/DDBJ whole genome shotgun (WGS) entry which is preliminary data.</text>
</comment>
<feature type="compositionally biased region" description="Low complexity" evidence="1">
    <location>
        <begin position="603"/>
        <end position="614"/>
    </location>
</feature>
<feature type="region of interest" description="Disordered" evidence="1">
    <location>
        <begin position="591"/>
        <end position="744"/>
    </location>
</feature>
<dbReference type="Proteomes" id="UP000696280">
    <property type="component" value="Unassembled WGS sequence"/>
</dbReference>
<feature type="compositionally biased region" description="Basic and acidic residues" evidence="1">
    <location>
        <begin position="731"/>
        <end position="744"/>
    </location>
</feature>
<dbReference type="OrthoDB" id="10342324at2759"/>
<feature type="region of interest" description="Disordered" evidence="1">
    <location>
        <begin position="494"/>
        <end position="537"/>
    </location>
</feature>
<name>A0A9N9LCK3_9HELO</name>
<proteinExistence type="predicted"/>
<feature type="region of interest" description="Disordered" evidence="1">
    <location>
        <begin position="215"/>
        <end position="254"/>
    </location>
</feature>
<organism evidence="2 3">
    <name type="scientific">Hymenoscyphus fraxineus</name>
    <dbReference type="NCBI Taxonomy" id="746836"/>
    <lineage>
        <taxon>Eukaryota</taxon>
        <taxon>Fungi</taxon>
        <taxon>Dikarya</taxon>
        <taxon>Ascomycota</taxon>
        <taxon>Pezizomycotina</taxon>
        <taxon>Leotiomycetes</taxon>
        <taxon>Helotiales</taxon>
        <taxon>Helotiaceae</taxon>
        <taxon>Hymenoscyphus</taxon>
    </lineage>
</organism>
<feature type="compositionally biased region" description="Polar residues" evidence="1">
    <location>
        <begin position="591"/>
        <end position="602"/>
    </location>
</feature>
<feature type="compositionally biased region" description="Polar residues" evidence="1">
    <location>
        <begin position="713"/>
        <end position="723"/>
    </location>
</feature>
<dbReference type="AlphaFoldDB" id="A0A9N9LCK3"/>
<evidence type="ECO:0000313" key="3">
    <source>
        <dbReference type="Proteomes" id="UP000696280"/>
    </source>
</evidence>
<feature type="compositionally biased region" description="Polar residues" evidence="1">
    <location>
        <begin position="444"/>
        <end position="454"/>
    </location>
</feature>
<gene>
    <name evidence="2" type="ORF">HYFRA_00006282</name>
</gene>
<feature type="compositionally biased region" description="Low complexity" evidence="1">
    <location>
        <begin position="215"/>
        <end position="224"/>
    </location>
</feature>
<feature type="compositionally biased region" description="Basic and acidic residues" evidence="1">
    <location>
        <begin position="338"/>
        <end position="348"/>
    </location>
</feature>
<evidence type="ECO:0000313" key="2">
    <source>
        <dbReference type="EMBL" id="CAG8961740.1"/>
    </source>
</evidence>
<feature type="region of interest" description="Disordered" evidence="1">
    <location>
        <begin position="300"/>
        <end position="420"/>
    </location>
</feature>
<feature type="compositionally biased region" description="Basic and acidic residues" evidence="1">
    <location>
        <begin position="631"/>
        <end position="652"/>
    </location>
</feature>
<feature type="compositionally biased region" description="Basic and acidic residues" evidence="1">
    <location>
        <begin position="660"/>
        <end position="669"/>
    </location>
</feature>
<feature type="region of interest" description="Disordered" evidence="1">
    <location>
        <begin position="444"/>
        <end position="463"/>
    </location>
</feature>
<dbReference type="EMBL" id="CAJVRL010000115">
    <property type="protein sequence ID" value="CAG8961740.1"/>
    <property type="molecule type" value="Genomic_DNA"/>
</dbReference>
<feature type="region of interest" description="Disordered" evidence="1">
    <location>
        <begin position="1"/>
        <end position="57"/>
    </location>
</feature>
<protein>
    <submittedName>
        <fullName evidence="2">Uncharacterized protein</fullName>
    </submittedName>
</protein>
<feature type="compositionally biased region" description="Basic and acidic residues" evidence="1">
    <location>
        <begin position="410"/>
        <end position="420"/>
    </location>
</feature>
<feature type="compositionally biased region" description="Polar residues" evidence="1">
    <location>
        <begin position="7"/>
        <end position="18"/>
    </location>
</feature>
<reference evidence="2" key="1">
    <citation type="submission" date="2021-07" db="EMBL/GenBank/DDBJ databases">
        <authorList>
            <person name="Durling M."/>
        </authorList>
    </citation>
    <scope>NUCLEOTIDE SEQUENCE</scope>
</reference>
<accession>A0A9N9LCK3</accession>
<evidence type="ECO:0000256" key="1">
    <source>
        <dbReference type="SAM" id="MobiDB-lite"/>
    </source>
</evidence>
<keyword evidence="3" id="KW-1185">Reference proteome</keyword>